<feature type="compositionally biased region" description="Gly residues" evidence="11">
    <location>
        <begin position="66"/>
        <end position="75"/>
    </location>
</feature>
<evidence type="ECO:0000256" key="1">
    <source>
        <dbReference type="ARBA" id="ARBA00004401"/>
    </source>
</evidence>
<dbReference type="Pfam" id="PF02225">
    <property type="entry name" value="PA"/>
    <property type="match status" value="1"/>
</dbReference>
<keyword evidence="8" id="KW-1015">Disulfide bond</keyword>
<evidence type="ECO:0000256" key="10">
    <source>
        <dbReference type="ARBA" id="ARBA00023180"/>
    </source>
</evidence>
<evidence type="ECO:0000256" key="3">
    <source>
        <dbReference type="ARBA" id="ARBA00022475"/>
    </source>
</evidence>
<dbReference type="OrthoDB" id="5841748at2759"/>
<feature type="transmembrane region" description="Helical" evidence="12">
    <location>
        <begin position="113"/>
        <end position="135"/>
    </location>
</feature>
<comment type="similarity">
    <text evidence="2">Belongs to the peptidase M28 family. M28B subfamily.</text>
</comment>
<dbReference type="GO" id="GO:0004998">
    <property type="term" value="F:transferrin receptor activity"/>
    <property type="evidence" value="ECO:0007669"/>
    <property type="project" value="InterPro"/>
</dbReference>
<dbReference type="PANTHER" id="PTHR10404">
    <property type="entry name" value="N-ACETYLATED-ALPHA-LINKED ACIDIC DIPEPTIDASE"/>
    <property type="match status" value="1"/>
</dbReference>
<proteinExistence type="inferred from homology"/>
<dbReference type="FunFam" id="3.40.630.10:FF:000101">
    <property type="entry name" value="N-acetylated alpha-linked acidic dipeptidase like 1"/>
    <property type="match status" value="1"/>
</dbReference>
<evidence type="ECO:0000256" key="11">
    <source>
        <dbReference type="SAM" id="MobiDB-lite"/>
    </source>
</evidence>
<dbReference type="InterPro" id="IPR037324">
    <property type="entry name" value="TfR1/2_PA"/>
</dbReference>
<feature type="domain" description="PA" evidence="13">
    <location>
        <begin position="273"/>
        <end position="337"/>
    </location>
</feature>
<dbReference type="GO" id="GO:0009897">
    <property type="term" value="C:external side of plasma membrane"/>
    <property type="evidence" value="ECO:0007669"/>
    <property type="project" value="TreeGrafter"/>
</dbReference>
<dbReference type="PANTHER" id="PTHR10404:SF33">
    <property type="entry name" value="TRANSFERRIN RECEPTOR PROTEIN 2"/>
    <property type="match status" value="1"/>
</dbReference>
<dbReference type="GeneID" id="105891438"/>
<evidence type="ECO:0000313" key="16">
    <source>
        <dbReference type="RefSeq" id="XP_031440946.2"/>
    </source>
</evidence>
<dbReference type="FunFam" id="3.50.30.30:FF:000010">
    <property type="entry name" value="Transferrin receptor protein 1"/>
    <property type="match status" value="1"/>
</dbReference>
<keyword evidence="9 16" id="KW-0675">Receptor</keyword>
<evidence type="ECO:0000259" key="14">
    <source>
        <dbReference type="Pfam" id="PF04389"/>
    </source>
</evidence>
<keyword evidence="10" id="KW-0325">Glycoprotein</keyword>
<evidence type="ECO:0000256" key="12">
    <source>
        <dbReference type="SAM" id="Phobius"/>
    </source>
</evidence>
<evidence type="ECO:0000313" key="15">
    <source>
        <dbReference type="Proteomes" id="UP000515152"/>
    </source>
</evidence>
<organism evidence="15 16">
    <name type="scientific">Clupea harengus</name>
    <name type="common">Atlantic herring</name>
    <dbReference type="NCBI Taxonomy" id="7950"/>
    <lineage>
        <taxon>Eukaryota</taxon>
        <taxon>Metazoa</taxon>
        <taxon>Chordata</taxon>
        <taxon>Craniata</taxon>
        <taxon>Vertebrata</taxon>
        <taxon>Euteleostomi</taxon>
        <taxon>Actinopterygii</taxon>
        <taxon>Neopterygii</taxon>
        <taxon>Teleostei</taxon>
        <taxon>Clupei</taxon>
        <taxon>Clupeiformes</taxon>
        <taxon>Clupeoidei</taxon>
        <taxon>Clupeidae</taxon>
        <taxon>Clupea</taxon>
    </lineage>
</organism>
<keyword evidence="4 12" id="KW-0812">Transmembrane</keyword>
<evidence type="ECO:0000256" key="2">
    <source>
        <dbReference type="ARBA" id="ARBA00005634"/>
    </source>
</evidence>
<keyword evidence="5" id="KW-0735">Signal-anchor</keyword>
<dbReference type="RefSeq" id="XP_031440946.2">
    <property type="nucleotide sequence ID" value="XM_031585086.2"/>
</dbReference>
<accession>A0A6P8GST1</accession>
<evidence type="ECO:0000259" key="13">
    <source>
        <dbReference type="Pfam" id="PF02225"/>
    </source>
</evidence>
<evidence type="ECO:0000256" key="4">
    <source>
        <dbReference type="ARBA" id="ARBA00022692"/>
    </source>
</evidence>
<dbReference type="CDD" id="cd02128">
    <property type="entry name" value="PA_TfR"/>
    <property type="match status" value="1"/>
</dbReference>
<comment type="subcellular location">
    <subcellularLocation>
        <location evidence="1">Cell membrane</location>
        <topology evidence="1">Single-pass type II membrane protein</topology>
    </subcellularLocation>
</comment>
<feature type="domain" description="Peptidase M28" evidence="14">
    <location>
        <begin position="452"/>
        <end position="582"/>
    </location>
</feature>
<dbReference type="InterPro" id="IPR003137">
    <property type="entry name" value="PA_domain"/>
</dbReference>
<sequence length="832" mass="91871">MRSCCMGGVCGLLWGVRHERETRERKHTKQFMGTQWQTALPMATIQSLLTGQKGGDGAQAERGLEDGGGARGSGPGVELKLVQSQSDEEEEEGLESSLTALVLHQPLKHRKAWIYLTLTALLIFTTAFLLGYVAFHGSCNYCGDDGDLVPVDDPPVPHHYPEGDLLHMGELRDMLKKYLGEETLDTTIRRVSRTTHPPGSSEGNDLAREILQSFQKLRMDHTWTDSHYATLQFPSRTKRNDLWIVDENGVELEEIQLNAADYCAYSATGTATGGVMYVNYARLEDFDTLRSLGMSLKGAIALARVGGGVSFAEKVRHAQKAGMVGVLIYPDPADVPQDPRRLGLSSDVAISEHVHLGSGDPFTPGFPSFNHTQFPPMQSSGLPLIPAQPISANVASTLLRQLEGPACPRGWQGRLQNYMYVRCVLGPSLTGGSGRRVRMGVFNSMTPVLLNNIFASIEGKMEPDQYIIMGAQRDSWGPGAVKSGVGTALLLELARTFSSMVQNGFYPRRSLLFVSWDAGDFGNVGATEWLEGYLSMLHLKAVAYFSLDQAIMGDDELSAYASPLLVDLIEGAIKQVEHPKHPGQSILAHIESQGGNWMSHIVKPLYLNSGAYSFTAFGGVPAMELRFDESVRAYPFVNTQWDSASRLQERLQGQLSSVGRTIGELVGLMVLRLSHDAVLPLDPTCYSSTMLQFSSQLNQHSSELQVHGLSPQWVFSARGDYSRAAKTLKETIQNSDIDDERMTRLYNTRIMRVEYYFLSQYVSAVETPFRHILHGRGDHTLSALTEHLALLRSQPQLFDEAHFRRQLALFTWTLQGAANALSGDVWNIDNTI</sequence>
<evidence type="ECO:0000256" key="8">
    <source>
        <dbReference type="ARBA" id="ARBA00023157"/>
    </source>
</evidence>
<dbReference type="InterPro" id="IPR039373">
    <property type="entry name" value="Peptidase_M28B"/>
</dbReference>
<evidence type="ECO:0000256" key="6">
    <source>
        <dbReference type="ARBA" id="ARBA00022989"/>
    </source>
</evidence>
<dbReference type="AlphaFoldDB" id="A0A6P8GST1"/>
<evidence type="ECO:0000256" key="9">
    <source>
        <dbReference type="ARBA" id="ARBA00023170"/>
    </source>
</evidence>
<evidence type="ECO:0000256" key="5">
    <source>
        <dbReference type="ARBA" id="ARBA00022968"/>
    </source>
</evidence>
<dbReference type="GO" id="GO:0140298">
    <property type="term" value="P:endocytic iron import into cell"/>
    <property type="evidence" value="ECO:0007669"/>
    <property type="project" value="TreeGrafter"/>
</dbReference>
<dbReference type="CDD" id="cd09848">
    <property type="entry name" value="M28_TfR"/>
    <property type="match status" value="1"/>
</dbReference>
<gene>
    <name evidence="16" type="primary">tfr2</name>
</gene>
<reference evidence="16" key="1">
    <citation type="submission" date="2025-08" db="UniProtKB">
        <authorList>
            <consortium name="RefSeq"/>
        </authorList>
    </citation>
    <scope>IDENTIFICATION</scope>
</reference>
<protein>
    <submittedName>
        <fullName evidence="16">Transferrin receptor protein 2 isoform X4</fullName>
    </submittedName>
</protein>
<evidence type="ECO:0000256" key="7">
    <source>
        <dbReference type="ARBA" id="ARBA00023136"/>
    </source>
</evidence>
<keyword evidence="6 12" id="KW-1133">Transmembrane helix</keyword>
<dbReference type="GO" id="GO:0033572">
    <property type="term" value="P:transferrin transport"/>
    <property type="evidence" value="ECO:0007669"/>
    <property type="project" value="InterPro"/>
</dbReference>
<keyword evidence="3" id="KW-1003">Cell membrane</keyword>
<dbReference type="FunFam" id="1.20.930.40:FF:000002">
    <property type="entry name" value="Transferrin receptor protein 1"/>
    <property type="match status" value="1"/>
</dbReference>
<dbReference type="Proteomes" id="UP000515152">
    <property type="component" value="Chromosome 18"/>
</dbReference>
<feature type="region of interest" description="Disordered" evidence="11">
    <location>
        <begin position="51"/>
        <end position="92"/>
    </location>
</feature>
<dbReference type="CTD" id="7036"/>
<keyword evidence="7 12" id="KW-0472">Membrane</keyword>
<keyword evidence="15" id="KW-1185">Reference proteome</keyword>
<dbReference type="InterPro" id="IPR007484">
    <property type="entry name" value="Peptidase_M28"/>
</dbReference>
<name>A0A6P8GST1_CLUHA</name>
<dbReference type="Pfam" id="PF04389">
    <property type="entry name" value="Peptidase_M28"/>
    <property type="match status" value="1"/>
</dbReference>